<name>A0ABU6FDM5_9ACTN</name>
<organism evidence="7 8">
    <name type="scientific">Streptomyces endophyticus</name>
    <dbReference type="NCBI Taxonomy" id="714166"/>
    <lineage>
        <taxon>Bacteria</taxon>
        <taxon>Bacillati</taxon>
        <taxon>Actinomycetota</taxon>
        <taxon>Actinomycetes</taxon>
        <taxon>Kitasatosporales</taxon>
        <taxon>Streptomycetaceae</taxon>
        <taxon>Streptomyces</taxon>
    </lineage>
</organism>
<evidence type="ECO:0000313" key="7">
    <source>
        <dbReference type="EMBL" id="MEB8342140.1"/>
    </source>
</evidence>
<dbReference type="InterPro" id="IPR006776">
    <property type="entry name" value="SsgB"/>
</dbReference>
<keyword evidence="3" id="KW-0132">Cell division</keyword>
<evidence type="ECO:0000256" key="4">
    <source>
        <dbReference type="ARBA" id="ARBA00022969"/>
    </source>
</evidence>
<comment type="caution">
    <text evidence="7">The sequence shown here is derived from an EMBL/GenBank/DDBJ whole genome shotgun (WGS) entry which is preliminary data.</text>
</comment>
<comment type="subcellular location">
    <subcellularLocation>
        <location evidence="1">Cell septum</location>
    </subcellularLocation>
</comment>
<dbReference type="Gene3D" id="2.30.31.20">
    <property type="entry name" value="Sporulation-specific cell division protein SsgB"/>
    <property type="match status" value="1"/>
</dbReference>
<evidence type="ECO:0000256" key="1">
    <source>
        <dbReference type="ARBA" id="ARBA00004431"/>
    </source>
</evidence>
<evidence type="ECO:0000256" key="2">
    <source>
        <dbReference type="ARBA" id="ARBA00009323"/>
    </source>
</evidence>
<evidence type="ECO:0000313" key="8">
    <source>
        <dbReference type="Proteomes" id="UP001354931"/>
    </source>
</evidence>
<proteinExistence type="inferred from homology"/>
<evidence type="ECO:0000256" key="5">
    <source>
        <dbReference type="ARBA" id="ARBA00023210"/>
    </source>
</evidence>
<reference evidence="7 8" key="1">
    <citation type="submission" date="2022-10" db="EMBL/GenBank/DDBJ databases">
        <authorList>
            <person name="Xie J."/>
            <person name="Shen N."/>
        </authorList>
    </citation>
    <scope>NUCLEOTIDE SEQUENCE [LARGE SCALE GENOMIC DNA]</scope>
    <source>
        <strain evidence="7 8">YIM65594</strain>
    </source>
</reference>
<keyword evidence="5" id="KW-0717">Septation</keyword>
<dbReference type="RefSeq" id="WP_326021477.1">
    <property type="nucleotide sequence ID" value="NZ_JAOZYC010000158.1"/>
</dbReference>
<dbReference type="Pfam" id="PF04686">
    <property type="entry name" value="SsgA"/>
    <property type="match status" value="1"/>
</dbReference>
<evidence type="ECO:0000256" key="3">
    <source>
        <dbReference type="ARBA" id="ARBA00022618"/>
    </source>
</evidence>
<protein>
    <submittedName>
        <fullName evidence="7">SsgA family sporulation/cell division regulator</fullName>
    </submittedName>
</protein>
<dbReference type="InterPro" id="IPR038658">
    <property type="entry name" value="SsgB_sf"/>
</dbReference>
<evidence type="ECO:0000256" key="6">
    <source>
        <dbReference type="ARBA" id="ARBA00023306"/>
    </source>
</evidence>
<dbReference type="EMBL" id="JAOZYC010000158">
    <property type="protein sequence ID" value="MEB8342140.1"/>
    <property type="molecule type" value="Genomic_DNA"/>
</dbReference>
<keyword evidence="4" id="KW-0749">Sporulation</keyword>
<comment type="similarity">
    <text evidence="2">Belongs to the SsgA family.</text>
</comment>
<accession>A0ABU6FDM5</accession>
<sequence>MTAVEQYVEQYARARIVTDSAEAGHAVPVVLRHESGTVRVALPGSGEWGSFPRELLERGLRAPVTGGAVRIWPCGRVQTVIEFHAPHKPSGVTVVQFDTKALVRFLRRTYTTVTPAKAPQRVTR</sequence>
<dbReference type="Proteomes" id="UP001354931">
    <property type="component" value="Unassembled WGS sequence"/>
</dbReference>
<gene>
    <name evidence="7" type="ORF">OKJ99_32065</name>
</gene>
<keyword evidence="6" id="KW-0131">Cell cycle</keyword>
<keyword evidence="8" id="KW-1185">Reference proteome</keyword>